<evidence type="ECO:0000256" key="4">
    <source>
        <dbReference type="ARBA" id="ARBA00022679"/>
    </source>
</evidence>
<dbReference type="Pfam" id="PF02086">
    <property type="entry name" value="MethyltransfD12"/>
    <property type="match status" value="1"/>
</dbReference>
<dbReference type="InterPro" id="IPR002052">
    <property type="entry name" value="DNA_methylase_N6_adenine_CS"/>
</dbReference>
<dbReference type="GO" id="GO:0009007">
    <property type="term" value="F:site-specific DNA-methyltransferase (adenine-specific) activity"/>
    <property type="evidence" value="ECO:0007669"/>
    <property type="project" value="UniProtKB-UniRule"/>
</dbReference>
<dbReference type="PANTHER" id="PTHR30481">
    <property type="entry name" value="DNA ADENINE METHYLASE"/>
    <property type="match status" value="1"/>
</dbReference>
<dbReference type="GO" id="GO:0032259">
    <property type="term" value="P:methylation"/>
    <property type="evidence" value="ECO:0007669"/>
    <property type="project" value="UniProtKB-KW"/>
</dbReference>
<keyword evidence="4 8" id="KW-0808">Transferase</keyword>
<feature type="binding site" evidence="7">
    <location>
        <position position="68"/>
    </location>
    <ligand>
        <name>S-adenosyl-L-methionine</name>
        <dbReference type="ChEBI" id="CHEBI:59789"/>
    </ligand>
</feature>
<dbReference type="InterPro" id="IPR012327">
    <property type="entry name" value="MeTrfase_D12"/>
</dbReference>
<dbReference type="PANTHER" id="PTHR30481:SF3">
    <property type="entry name" value="DNA ADENINE METHYLASE"/>
    <property type="match status" value="1"/>
</dbReference>
<dbReference type="GO" id="GO:1904047">
    <property type="term" value="F:S-adenosyl-L-methionine binding"/>
    <property type="evidence" value="ECO:0007669"/>
    <property type="project" value="TreeGrafter"/>
</dbReference>
<dbReference type="AlphaFoldDB" id="A0A8J7FD28"/>
<dbReference type="GO" id="GO:0043565">
    <property type="term" value="F:sequence-specific DNA binding"/>
    <property type="evidence" value="ECO:0007669"/>
    <property type="project" value="TreeGrafter"/>
</dbReference>
<dbReference type="GO" id="GO:0009307">
    <property type="term" value="P:DNA restriction-modification system"/>
    <property type="evidence" value="ECO:0007669"/>
    <property type="project" value="InterPro"/>
</dbReference>
<keyword evidence="3 8" id="KW-0489">Methyltransferase</keyword>
<proteinExistence type="inferred from homology"/>
<dbReference type="PRINTS" id="PR00505">
    <property type="entry name" value="D12N6MTFRASE"/>
</dbReference>
<accession>A0A8J7FD28</accession>
<gene>
    <name evidence="9" type="ORF">IQ247_27190</name>
</gene>
<dbReference type="InterPro" id="IPR023095">
    <property type="entry name" value="Ade_MeTrfase_dom_2"/>
</dbReference>
<dbReference type="PROSITE" id="PS00092">
    <property type="entry name" value="N6_MTASE"/>
    <property type="match status" value="1"/>
</dbReference>
<name>A0A8J7FD28_9CYAN</name>
<keyword evidence="10" id="KW-1185">Reference proteome</keyword>
<evidence type="ECO:0000256" key="2">
    <source>
        <dbReference type="ARBA" id="ARBA00011900"/>
    </source>
</evidence>
<evidence type="ECO:0000256" key="1">
    <source>
        <dbReference type="ARBA" id="ARBA00006594"/>
    </source>
</evidence>
<feature type="binding site" evidence="7">
    <location>
        <position position="18"/>
    </location>
    <ligand>
        <name>S-adenosyl-L-methionine</name>
        <dbReference type="ChEBI" id="CHEBI:59789"/>
    </ligand>
</feature>
<sequence>MFDYGVAPKPFLKWAGGKTQLIKQISKFLPLGLHNGSINKYVEPFIGGGALFFWIAYNYPVKELFISDINVDLVLAYKTIQCDINDLIKILLDIENKYISLNNNQRAEYFYQVRNNFNQQRNQINLIDYNSDWIERTAQMIFLNKTCFNGLFRVNSKGEFNVPVGKYKKPSICNQQTLKTVNKILQRTEIVQGDFSKCEIFIDENTLVYFDPPYRPISNTSNFTAYSHQIFDDSEQLRLHNYFQKLDQKGAFLLLSNSDPKNYNIEDDFFEQLYNGYRIERVKASRSINSNSAKRNPINELLIMNY</sequence>
<organism evidence="9 10">
    <name type="scientific">Plectonema cf. radiosum LEGE 06105</name>
    <dbReference type="NCBI Taxonomy" id="945769"/>
    <lineage>
        <taxon>Bacteria</taxon>
        <taxon>Bacillati</taxon>
        <taxon>Cyanobacteriota</taxon>
        <taxon>Cyanophyceae</taxon>
        <taxon>Oscillatoriophycideae</taxon>
        <taxon>Oscillatoriales</taxon>
        <taxon>Microcoleaceae</taxon>
        <taxon>Plectonema</taxon>
    </lineage>
</organism>
<comment type="catalytic activity">
    <reaction evidence="6 8">
        <text>a 2'-deoxyadenosine in DNA + S-adenosyl-L-methionine = an N(6)-methyl-2'-deoxyadenosine in DNA + S-adenosyl-L-homocysteine + H(+)</text>
        <dbReference type="Rhea" id="RHEA:15197"/>
        <dbReference type="Rhea" id="RHEA-COMP:12418"/>
        <dbReference type="Rhea" id="RHEA-COMP:12419"/>
        <dbReference type="ChEBI" id="CHEBI:15378"/>
        <dbReference type="ChEBI" id="CHEBI:57856"/>
        <dbReference type="ChEBI" id="CHEBI:59789"/>
        <dbReference type="ChEBI" id="CHEBI:90615"/>
        <dbReference type="ChEBI" id="CHEBI:90616"/>
        <dbReference type="EC" id="2.1.1.72"/>
    </reaction>
</comment>
<protein>
    <recommendedName>
        <fullName evidence="2 8">Site-specific DNA-methyltransferase (adenine-specific)</fullName>
        <ecNumber evidence="2 8">2.1.1.72</ecNumber>
    </recommendedName>
</protein>
<evidence type="ECO:0000256" key="6">
    <source>
        <dbReference type="ARBA" id="ARBA00047942"/>
    </source>
</evidence>
<dbReference type="InterPro" id="IPR029063">
    <property type="entry name" value="SAM-dependent_MTases_sf"/>
</dbReference>
<dbReference type="Proteomes" id="UP000620559">
    <property type="component" value="Unassembled WGS sequence"/>
</dbReference>
<feature type="binding site" evidence="7">
    <location>
        <position position="211"/>
    </location>
    <ligand>
        <name>S-adenosyl-L-methionine</name>
        <dbReference type="ChEBI" id="CHEBI:59789"/>
    </ligand>
</feature>
<evidence type="ECO:0000256" key="8">
    <source>
        <dbReference type="RuleBase" id="RU361257"/>
    </source>
</evidence>
<dbReference type="GO" id="GO:0006298">
    <property type="term" value="P:mismatch repair"/>
    <property type="evidence" value="ECO:0007669"/>
    <property type="project" value="TreeGrafter"/>
</dbReference>
<dbReference type="Gene3D" id="1.10.1020.10">
    <property type="entry name" value="Adenine-specific Methyltransferase, Domain 2"/>
    <property type="match status" value="1"/>
</dbReference>
<evidence type="ECO:0000256" key="3">
    <source>
        <dbReference type="ARBA" id="ARBA00022603"/>
    </source>
</evidence>
<reference evidence="9" key="1">
    <citation type="submission" date="2020-10" db="EMBL/GenBank/DDBJ databases">
        <authorList>
            <person name="Castelo-Branco R."/>
            <person name="Eusebio N."/>
            <person name="Adriana R."/>
            <person name="Vieira A."/>
            <person name="Brugerolle De Fraissinette N."/>
            <person name="Rezende De Castro R."/>
            <person name="Schneider M.P."/>
            <person name="Vasconcelos V."/>
            <person name="Leao P.N."/>
        </authorList>
    </citation>
    <scope>NUCLEOTIDE SEQUENCE</scope>
    <source>
        <strain evidence="9">LEGE 06105</strain>
    </source>
</reference>
<evidence type="ECO:0000313" key="10">
    <source>
        <dbReference type="Proteomes" id="UP000620559"/>
    </source>
</evidence>
<evidence type="ECO:0000256" key="7">
    <source>
        <dbReference type="PIRSR" id="PIRSR000398-1"/>
    </source>
</evidence>
<dbReference type="SUPFAM" id="SSF53335">
    <property type="entry name" value="S-adenosyl-L-methionine-dependent methyltransferases"/>
    <property type="match status" value="1"/>
</dbReference>
<dbReference type="InterPro" id="IPR012263">
    <property type="entry name" value="M_m6A_EcoRV"/>
</dbReference>
<evidence type="ECO:0000313" key="9">
    <source>
        <dbReference type="EMBL" id="MBE9216304.1"/>
    </source>
</evidence>
<dbReference type="EC" id="2.1.1.72" evidence="2 8"/>
<evidence type="ECO:0000256" key="5">
    <source>
        <dbReference type="ARBA" id="ARBA00022691"/>
    </source>
</evidence>
<dbReference type="PIRSF" id="PIRSF000398">
    <property type="entry name" value="M_m6A_EcoRV"/>
    <property type="match status" value="1"/>
</dbReference>
<comment type="similarity">
    <text evidence="1 8">Belongs to the N(4)/N(6)-methyltransferase family.</text>
</comment>
<comment type="caution">
    <text evidence="9">The sequence shown here is derived from an EMBL/GenBank/DDBJ whole genome shotgun (WGS) entry which is preliminary data.</text>
</comment>
<keyword evidence="5 8" id="KW-0949">S-adenosyl-L-methionine</keyword>
<dbReference type="Gene3D" id="3.40.50.150">
    <property type="entry name" value="Vaccinia Virus protein VP39"/>
    <property type="match status" value="1"/>
</dbReference>
<dbReference type="EMBL" id="JADEWL010000155">
    <property type="protein sequence ID" value="MBE9216304.1"/>
    <property type="molecule type" value="Genomic_DNA"/>
</dbReference>
<feature type="binding site" evidence="7">
    <location>
        <position position="14"/>
    </location>
    <ligand>
        <name>S-adenosyl-L-methionine</name>
        <dbReference type="ChEBI" id="CHEBI:59789"/>
    </ligand>
</feature>
<dbReference type="NCBIfam" id="TIGR00571">
    <property type="entry name" value="dam"/>
    <property type="match status" value="1"/>
</dbReference>